<feature type="domain" description="DUF7768" evidence="1">
    <location>
        <begin position="5"/>
        <end position="104"/>
    </location>
</feature>
<sequence>MIKVKKAYICSPLSAPTQEEIRCNMHQARQHMKAVADKYGCRTFAPHAYLPELLDDHCPEERALGLSFGNELLKICQILIICGNRISVGMYGEIKAALALGLRIYSCVPEKGYQLTLLTDGRRTDEMQI</sequence>
<organism evidence="2 3">
    <name type="scientific">Blautia hominis</name>
    <dbReference type="NCBI Taxonomy" id="2025493"/>
    <lineage>
        <taxon>Bacteria</taxon>
        <taxon>Bacillati</taxon>
        <taxon>Bacillota</taxon>
        <taxon>Clostridia</taxon>
        <taxon>Lachnospirales</taxon>
        <taxon>Lachnospiraceae</taxon>
        <taxon>Blautia</taxon>
    </lineage>
</organism>
<dbReference type="Gene3D" id="3.40.50.10400">
    <property type="entry name" value="Hypothetical protein PA1492"/>
    <property type="match status" value="1"/>
</dbReference>
<dbReference type="InterPro" id="IPR056670">
    <property type="entry name" value="DUF7768"/>
</dbReference>
<keyword evidence="3" id="KW-1185">Reference proteome</keyword>
<reference evidence="2 3" key="1">
    <citation type="submission" date="2024-04" db="EMBL/GenBank/DDBJ databases">
        <title>Defined microbial consortia suppress multidrug-resistant proinflammatory Enterobacteriaceae via ecological control.</title>
        <authorList>
            <person name="Furuichi M."/>
            <person name="Kawaguchi T."/>
            <person name="Pust M."/>
            <person name="Yasuma K."/>
            <person name="Plichta D."/>
            <person name="Hasegawa N."/>
            <person name="Ohya T."/>
            <person name="Bhattarai S."/>
            <person name="Sasajima S."/>
            <person name="Aoto Y."/>
            <person name="Tuganbaev T."/>
            <person name="Yaginuma M."/>
            <person name="Ueda M."/>
            <person name="Okahashi N."/>
            <person name="Amafuji K."/>
            <person name="Kiridooshi Y."/>
            <person name="Sugita K."/>
            <person name="Strazar M."/>
            <person name="Skelly A."/>
            <person name="Suda W."/>
            <person name="Hattori M."/>
            <person name="Nakamoto N."/>
            <person name="Caballero S."/>
            <person name="Norman J."/>
            <person name="Olle B."/>
            <person name="Tanoue T."/>
            <person name="Arita M."/>
            <person name="Bucci V."/>
            <person name="Atarashi K."/>
            <person name="Xavier R."/>
            <person name="Honda K."/>
        </authorList>
    </citation>
    <scope>NUCLEOTIDE SEQUENCE [LARGE SCALE GENOMIC DNA]</scope>
    <source>
        <strain evidence="3">k04-0078-D8-1</strain>
    </source>
</reference>
<evidence type="ECO:0000313" key="2">
    <source>
        <dbReference type="EMBL" id="GAA6412042.1"/>
    </source>
</evidence>
<proteinExistence type="predicted"/>
<evidence type="ECO:0000313" key="3">
    <source>
        <dbReference type="Proteomes" id="UP001600943"/>
    </source>
</evidence>
<evidence type="ECO:0000259" key="1">
    <source>
        <dbReference type="Pfam" id="PF24963"/>
    </source>
</evidence>
<gene>
    <name evidence="2" type="ORF">K040078D81_61590</name>
</gene>
<dbReference type="Proteomes" id="UP001600943">
    <property type="component" value="Unassembled WGS sequence"/>
</dbReference>
<protein>
    <recommendedName>
        <fullName evidence="1">DUF7768 domain-containing protein</fullName>
    </recommendedName>
</protein>
<name>A0ABQ0BKR0_9FIRM</name>
<comment type="caution">
    <text evidence="2">The sequence shown here is derived from an EMBL/GenBank/DDBJ whole genome shotgun (WGS) entry which is preliminary data.</text>
</comment>
<dbReference type="EMBL" id="BAABYW010000003">
    <property type="protein sequence ID" value="GAA6412042.1"/>
    <property type="molecule type" value="Genomic_DNA"/>
</dbReference>
<dbReference type="Pfam" id="PF24963">
    <property type="entry name" value="DUF7768"/>
    <property type="match status" value="1"/>
</dbReference>
<accession>A0ABQ0BKR0</accession>